<reference evidence="1 2" key="1">
    <citation type="journal article" date="2016" name="Nat. Commun.">
        <title>Thousands of microbial genomes shed light on interconnected biogeochemical processes in an aquifer system.</title>
        <authorList>
            <person name="Anantharaman K."/>
            <person name="Brown C.T."/>
            <person name="Hug L.A."/>
            <person name="Sharon I."/>
            <person name="Castelle C.J."/>
            <person name="Probst A.J."/>
            <person name="Thomas B.C."/>
            <person name="Singh A."/>
            <person name="Wilkins M.J."/>
            <person name="Karaoz U."/>
            <person name="Brodie E.L."/>
            <person name="Williams K.H."/>
            <person name="Hubbard S.S."/>
            <person name="Banfield J.F."/>
        </authorList>
    </citation>
    <scope>NUCLEOTIDE SEQUENCE [LARGE SCALE GENOMIC DNA]</scope>
    <source>
        <strain evidence="2">RIFCSPLOWO2_12_FULL_64_10</strain>
    </source>
</reference>
<gene>
    <name evidence="1" type="ORF">A3F84_15780</name>
</gene>
<sequence>MAKRRRYFSPRRSRRTDALVILIIGIVFSGMVVHHFTARSYAEEQQMKARLLLEQIYRLERVHFEQYGVYLPIDPNHNADVLKLDGPSLYQYRVEAPDSTSFIATAWADLNGDGKKDVWGVDQNHPVPIHKEKD</sequence>
<evidence type="ECO:0008006" key="3">
    <source>
        <dbReference type="Google" id="ProtNLM"/>
    </source>
</evidence>
<evidence type="ECO:0000313" key="2">
    <source>
        <dbReference type="Proteomes" id="UP000178606"/>
    </source>
</evidence>
<name>A0A1F6CLC1_HANXR</name>
<evidence type="ECO:0000313" key="1">
    <source>
        <dbReference type="EMBL" id="OGG49837.1"/>
    </source>
</evidence>
<protein>
    <recommendedName>
        <fullName evidence="3">Type II secretion system protein GspG C-terminal domain-containing protein</fullName>
    </recommendedName>
</protein>
<comment type="caution">
    <text evidence="1">The sequence shown here is derived from an EMBL/GenBank/DDBJ whole genome shotgun (WGS) entry which is preliminary data.</text>
</comment>
<proteinExistence type="predicted"/>
<dbReference type="AlphaFoldDB" id="A0A1F6CLC1"/>
<organism evidence="1 2">
    <name type="scientific">Handelsmanbacteria sp. (strain RIFCSPLOWO2_12_FULL_64_10)</name>
    <dbReference type="NCBI Taxonomy" id="1817868"/>
    <lineage>
        <taxon>Bacteria</taxon>
        <taxon>Candidatus Handelsmaniibacteriota</taxon>
    </lineage>
</organism>
<dbReference type="Proteomes" id="UP000178606">
    <property type="component" value="Unassembled WGS sequence"/>
</dbReference>
<accession>A0A1F6CLC1</accession>
<dbReference type="EMBL" id="MFKF01000220">
    <property type="protein sequence ID" value="OGG49837.1"/>
    <property type="molecule type" value="Genomic_DNA"/>
</dbReference>